<reference evidence="2" key="1">
    <citation type="journal article" date="2011" name="Genome Biol.">
        <title>Comparative and functional genomics provide insights into the pathogenicity of dermatophytic fungi.</title>
        <authorList>
            <person name="Burmester A."/>
            <person name="Shelest E."/>
            <person name="Gloeckner G."/>
            <person name="Heddergott C."/>
            <person name="Schindler S."/>
            <person name="Staib P."/>
            <person name="Heidel A."/>
            <person name="Felder M."/>
            <person name="Petzold A."/>
            <person name="Szafranski K."/>
            <person name="Feuermann M."/>
            <person name="Pedruzzi I."/>
            <person name="Priebe S."/>
            <person name="Groth M."/>
            <person name="Winkler R."/>
            <person name="Li W."/>
            <person name="Kniemeyer O."/>
            <person name="Schroeckh V."/>
            <person name="Hertweck C."/>
            <person name="Hube B."/>
            <person name="White T.C."/>
            <person name="Platzer M."/>
            <person name="Guthke R."/>
            <person name="Heitman J."/>
            <person name="Woestemeyer J."/>
            <person name="Zipfel P.F."/>
            <person name="Monod M."/>
            <person name="Brakhage A.A."/>
        </authorList>
    </citation>
    <scope>NUCLEOTIDE SEQUENCE [LARGE SCALE GENOMIC DNA]</scope>
    <source>
        <strain evidence="2">ATCC MYA-4681 / CBS 112371</strain>
    </source>
</reference>
<accession>D4AM71</accession>
<gene>
    <name evidence="1" type="ORF">ARB_04761</name>
</gene>
<dbReference type="HOGENOM" id="CLU_2196306_0_0_1"/>
<proteinExistence type="predicted"/>
<dbReference type="EMBL" id="ABSU01000002">
    <property type="protein sequence ID" value="EFE35827.1"/>
    <property type="molecule type" value="Genomic_DNA"/>
</dbReference>
<evidence type="ECO:0000313" key="1">
    <source>
        <dbReference type="EMBL" id="EFE35827.1"/>
    </source>
</evidence>
<dbReference type="AlphaFoldDB" id="D4AM71"/>
<evidence type="ECO:0000313" key="2">
    <source>
        <dbReference type="Proteomes" id="UP000008866"/>
    </source>
</evidence>
<comment type="caution">
    <text evidence="1">The sequence shown here is derived from an EMBL/GenBank/DDBJ whole genome shotgun (WGS) entry which is preliminary data.</text>
</comment>
<protein>
    <submittedName>
        <fullName evidence="1">Uncharacterized protein</fullName>
    </submittedName>
</protein>
<organism evidence="1 2">
    <name type="scientific">Arthroderma benhamiae (strain ATCC MYA-4681 / CBS 112371)</name>
    <name type="common">Trichophyton mentagrophytes</name>
    <dbReference type="NCBI Taxonomy" id="663331"/>
    <lineage>
        <taxon>Eukaryota</taxon>
        <taxon>Fungi</taxon>
        <taxon>Dikarya</taxon>
        <taxon>Ascomycota</taxon>
        <taxon>Pezizomycotina</taxon>
        <taxon>Eurotiomycetes</taxon>
        <taxon>Eurotiomycetidae</taxon>
        <taxon>Onygenales</taxon>
        <taxon>Arthrodermataceae</taxon>
        <taxon>Trichophyton</taxon>
    </lineage>
</organism>
<name>D4AM71_ARTBC</name>
<keyword evidence="2" id="KW-1185">Reference proteome</keyword>
<dbReference type="Proteomes" id="UP000008866">
    <property type="component" value="Unassembled WGS sequence"/>
</dbReference>
<sequence>MNSISVIVTTLLSLSKADEPQHIYVDMLVTGKRKAKAKNKAQREAETVSGEEKEGFGHGMVWQWQWHMGYIHLEQHCWAGLGWGGRFKLASRSLFCFVTSSCSLLRPD</sequence>
<dbReference type="RefSeq" id="XP_003016472.1">
    <property type="nucleotide sequence ID" value="XM_003016426.1"/>
</dbReference>
<dbReference type="KEGG" id="abe:ARB_04761"/>
<dbReference type="GeneID" id="9521954"/>